<evidence type="ECO:0000256" key="4">
    <source>
        <dbReference type="ARBA" id="ARBA00022840"/>
    </source>
</evidence>
<dbReference type="Pfam" id="PF13087">
    <property type="entry name" value="AAA_12"/>
    <property type="match status" value="1"/>
</dbReference>
<evidence type="ECO:0000256" key="6">
    <source>
        <dbReference type="SAM" id="MobiDB-lite"/>
    </source>
</evidence>
<dbReference type="InterPro" id="IPR027417">
    <property type="entry name" value="P-loop_NTPase"/>
</dbReference>
<dbReference type="SUPFAM" id="SSF52540">
    <property type="entry name" value="P-loop containing nucleoside triphosphate hydrolases"/>
    <property type="match status" value="2"/>
</dbReference>
<dbReference type="InterPro" id="IPR041677">
    <property type="entry name" value="DNA2/NAM7_AAA_11"/>
</dbReference>
<evidence type="ECO:0000259" key="7">
    <source>
        <dbReference type="PROSITE" id="PS51198"/>
    </source>
</evidence>
<organism evidence="8 9">
    <name type="scientific">Handroanthus impetiginosus</name>
    <dbReference type="NCBI Taxonomy" id="429701"/>
    <lineage>
        <taxon>Eukaryota</taxon>
        <taxon>Viridiplantae</taxon>
        <taxon>Streptophyta</taxon>
        <taxon>Embryophyta</taxon>
        <taxon>Tracheophyta</taxon>
        <taxon>Spermatophyta</taxon>
        <taxon>Magnoliopsida</taxon>
        <taxon>eudicotyledons</taxon>
        <taxon>Gunneridae</taxon>
        <taxon>Pentapetalae</taxon>
        <taxon>asterids</taxon>
        <taxon>lamiids</taxon>
        <taxon>Lamiales</taxon>
        <taxon>Bignoniaceae</taxon>
        <taxon>Crescentiina</taxon>
        <taxon>Tabebuia alliance</taxon>
        <taxon>Handroanthus</taxon>
    </lineage>
</organism>
<protein>
    <submittedName>
        <fullName evidence="8">RNA helicase</fullName>
        <ecNumber evidence="8">3.6.4.13</ecNumber>
    </submittedName>
</protein>
<dbReference type="EMBL" id="NKXS01002571">
    <property type="protein sequence ID" value="PIN12997.1"/>
    <property type="molecule type" value="Genomic_DNA"/>
</dbReference>
<feature type="region of interest" description="Disordered" evidence="6">
    <location>
        <begin position="2318"/>
        <end position="2397"/>
    </location>
</feature>
<feature type="domain" description="UvrD-like helicase ATP-binding" evidence="7">
    <location>
        <begin position="799"/>
        <end position="1189"/>
    </location>
</feature>
<evidence type="ECO:0000256" key="2">
    <source>
        <dbReference type="ARBA" id="ARBA00022801"/>
    </source>
</evidence>
<comment type="caution">
    <text evidence="8">The sequence shown here is derived from an EMBL/GenBank/DDBJ whole genome shotgun (WGS) entry which is preliminary data.</text>
</comment>
<sequence>MNVRTLVCAPTNVAITELASRVVALVRNSVEDGPKKSFLSCPLGDILIFGNKDRLKVGSDIEEIFLDYRLKWLVECLVPLTGWKRCIASMIDFLEECVSQHRVYVENEIINAKKVLQDELQKLEPNSQIKAEEHLQDELQKIKTKSFLQFARERFKHVTKPLRTCMSTFSTHLPHSLMRDGSIEHIVELMSVLDAIEKGLFEYSSLTSEELEGIFSERIASDADSFVDKSSLVFTRSSCVRILRILRDFLDELRLPLGTDVAKTKEFIYRNTSLVFCTTSTSYKLHSIPMEPFNFVVIDEAAQVKECESIIAFQIPEVRHAILVGDECQLPATISSKVSEEAGFGKSLFERLSSLGHSKHLLNLQYRMHPSISRFPNSNFYHNQILDAPNVQSESYKRQYLEGTMFGPYSFINIHGGKEELDDVEHSRRNLVEVAVVVKLVQKLFKAWNGSKEKLSIGLVSPYAAQVVAIRDKLQRKYENIARFTVKLKTVDGFQGGEEDVIIISTVRCNRGGSIGFLSSPQRTNVALTRARHCLWILGNERTLIKSDSVWQALILDAKNRRCFFNADEDSDIGKTIIDVKKELEDLEDLLSGDSVLFKNSRWKVLFSENFRKSFLKLKPPNVKKLVIKVLLQIASGWRPKKINVDFTCESSSYIVKQFKVEEYHVVCSIDLVKDSTYEQVLKVWDVLPMAETPKLLKRLDSIFVMYTDDFINHCNEKCFMRNFEVPKSWPVSKDIIRFKNLNSTSLSSGASSSAVDSRIYVENSKVSESLLLMKFYTLSSVFVNHLLFDLDGREVDLPFEVTDEEREIIVFPESSFILGRSGTGKTTVLTMKLYRKIQQYCIISQDSTEDENSANLSNKFDVLCQSESPKTNLHQLFVTVSPKLCYAVKKHVSQLKSFASGKIGNNNPIDMDDIDEMAEFRDIPDTFVGINQEKYPLIITFHKFLMMLDGTLGNSYFWRFRDVRDSCQHEGRRSIALQTFIRKNEVTFDRFRSAYWPHFNAKLTKNLDPSRVFTEIMSHIKGSVKEGEACESKRSKSDYILLSDNRVSTLDAEQREMIYSIFEDYEKMKLERGEFDLADFVIDIHLRLKNENLLGDKMDFVYIDEVQDLTMRQISLFRYICNNVDEGFVFSGDTAQTIARGIDFRFEDIRSLFYNEFVMKSENHEFSGRREKGLISDIFCLSQNFRTHTGVLRLAQSVIDLICHFFPQSIDALAPETSLIYGESPIVLEPGSDENAIITIFGHSGNAGTKWIGFGADQVILSFTSFSQSRHNILCSELKQLYVAITRTRQRLWICENNEELSKPMLDYWKRLCLVQVRKIDDSLAEAMQRASSPEEWKSQGIKLFWEKNYEMATMCFEKAGEETWEKLAKASGLRAAADNLRGSNSEEARVMLREAAEIFDSIGRADSAAECFYVLEDYERAAGRYETAAKVYAKGNFFNECLSACNKGNIFELGLQYIEYWKEQASCNSLVMTQFKEIDKIAQEFLEKCALECYSRNDHVSLMKFVRAFHTVESKRNFLKSLDCLEGLLMLEEESRNFNEAAEIAKQLGDILREVDLMEKAEEFEKASFLVISYVLLNSLWASRSDGWPLKPFPPKDGLLSRAISFAQKVSESFHASICAEVDILSHDSKNLSKLMQCYVASKQYETLIGEILSVRKLLDAHFQIHPAKYGWETESKFDSMLFDEIISRNQVSCGTLIYVWNLWKVRSLEIIEHLDSLEKIDFIKCDGIARFCFDYFGVRLLNNLSVTFLLMNPNATWIRNVDERFLVRSKSIVTLDARHFSSAARKYWQHELLSSGLRFLEVLQSIYRSSMVKSSSKYYQGMCLTSIFDVANFIAEKSFDVKKGDAWKLRDAVQLCTTYFEIVFPLDSRHSLSEDMISLRQTELSKNLLDEIISRNISTRGELTYGQIGRVMMIILGSGKPKRDLFERFAKGVSDNNPWKSFVENLRRECESSDYFEALSHALGETFYINWRASDYISPHCFFYLVERLLILLPRSRGFFFTTKSSFVEYLISLESDANPSASLVTDQKFNPSSIINSVFRMIEQCLCDRVSTAEWIKKSCIDCKYYFPVLMLRLCVILCLFCLNSVLSIDVVLQHLSIPPIRSQLPREFCEAIFSVRRKKLYVDAIAGALKAIGDPLVIVGLTEKKLEFLCPDAVLVNLRSFSCKNEIMKTLFPVQQNVTKSSTTAPVTMQSPKLAPKAGSKLSPDNFWGHIRELSETLDSIKTRNDVNLKSYVLEKKVLVEEHMNFLTDAISRLTAEDENTTYNATGMIKQLNDIFSLSDTSEFDLEASSQFGEFLKRFEVIRPQIDALFMQNDRTISEGTDEKNDEAISEGTDEKNDRAISEGIDEKEISSNEHAAAVNNPTNRAAAESSHGKGKNKKNKKSNKGKGGRGK</sequence>
<evidence type="ECO:0000256" key="1">
    <source>
        <dbReference type="ARBA" id="ARBA00022741"/>
    </source>
</evidence>
<keyword evidence="4 5" id="KW-0067">ATP-binding</keyword>
<evidence type="ECO:0000256" key="3">
    <source>
        <dbReference type="ARBA" id="ARBA00022806"/>
    </source>
</evidence>
<dbReference type="FunFam" id="3.40.50.300:FF:000326">
    <property type="entry name" value="P-loop containing nucleoside triphosphate hydrolase"/>
    <property type="match status" value="1"/>
</dbReference>
<dbReference type="CDD" id="cd18808">
    <property type="entry name" value="SF1_C_Upf1"/>
    <property type="match status" value="1"/>
</dbReference>
<dbReference type="PANTHER" id="PTHR21529">
    <property type="entry name" value="MAMMARY TURMOR VIRUS RECEPTOR HOMOLOG 1, 2 MTVR1, 2"/>
    <property type="match status" value="1"/>
</dbReference>
<dbReference type="InterPro" id="IPR039904">
    <property type="entry name" value="TRANK1"/>
</dbReference>
<dbReference type="Pfam" id="PF13086">
    <property type="entry name" value="AAA_11"/>
    <property type="match status" value="1"/>
</dbReference>
<feature type="compositionally biased region" description="Basic and acidic residues" evidence="6">
    <location>
        <begin position="2326"/>
        <end position="2357"/>
    </location>
</feature>
<feature type="binding site" evidence="5">
    <location>
        <begin position="820"/>
        <end position="827"/>
    </location>
    <ligand>
        <name>ATP</name>
        <dbReference type="ChEBI" id="CHEBI:30616"/>
    </ligand>
</feature>
<dbReference type="InterPro" id="IPR047187">
    <property type="entry name" value="SF1_C_Upf1"/>
</dbReference>
<keyword evidence="2 5" id="KW-0378">Hydrolase</keyword>
<dbReference type="PANTHER" id="PTHR21529:SF4">
    <property type="entry name" value="TPR AND ANKYRIN REPEAT-CONTAINING PROTEIN 1"/>
    <property type="match status" value="1"/>
</dbReference>
<dbReference type="GO" id="GO:0003724">
    <property type="term" value="F:RNA helicase activity"/>
    <property type="evidence" value="ECO:0007669"/>
    <property type="project" value="UniProtKB-EC"/>
</dbReference>
<dbReference type="Pfam" id="PF00580">
    <property type="entry name" value="UvrD-helicase"/>
    <property type="match status" value="1"/>
</dbReference>
<dbReference type="GO" id="GO:0005694">
    <property type="term" value="C:chromosome"/>
    <property type="evidence" value="ECO:0007669"/>
    <property type="project" value="UniProtKB-ARBA"/>
</dbReference>
<dbReference type="Gene3D" id="3.40.50.300">
    <property type="entry name" value="P-loop containing nucleotide triphosphate hydrolases"/>
    <property type="match status" value="3"/>
</dbReference>
<dbReference type="PROSITE" id="PS51198">
    <property type="entry name" value="UVRD_HELICASE_ATP_BIND"/>
    <property type="match status" value="1"/>
</dbReference>
<dbReference type="STRING" id="429701.A0A2G9H650"/>
<dbReference type="InterPro" id="IPR011990">
    <property type="entry name" value="TPR-like_helical_dom_sf"/>
</dbReference>
<accession>A0A2G9H650</accession>
<reference evidence="9" key="1">
    <citation type="journal article" date="2018" name="Gigascience">
        <title>Genome assembly of the Pink Ipe (Handroanthus impetiginosus, Bignoniaceae), a highly valued, ecologically keystone Neotropical timber forest tree.</title>
        <authorList>
            <person name="Silva-Junior O.B."/>
            <person name="Grattapaglia D."/>
            <person name="Novaes E."/>
            <person name="Collevatti R.G."/>
        </authorList>
    </citation>
    <scope>NUCLEOTIDE SEQUENCE [LARGE SCALE GENOMIC DNA]</scope>
    <source>
        <strain evidence="9">cv. UFG-1</strain>
    </source>
</reference>
<dbReference type="InterPro" id="IPR014016">
    <property type="entry name" value="UvrD-like_ATP-bd"/>
</dbReference>
<dbReference type="Proteomes" id="UP000231279">
    <property type="component" value="Unassembled WGS sequence"/>
</dbReference>
<dbReference type="OrthoDB" id="3156807at2759"/>
<keyword evidence="9" id="KW-1185">Reference proteome</keyword>
<dbReference type="SUPFAM" id="SSF48452">
    <property type="entry name" value="TPR-like"/>
    <property type="match status" value="1"/>
</dbReference>
<keyword evidence="1 5" id="KW-0547">Nucleotide-binding</keyword>
<dbReference type="InterPro" id="IPR041679">
    <property type="entry name" value="DNA2/NAM7-like_C"/>
</dbReference>
<evidence type="ECO:0000313" key="9">
    <source>
        <dbReference type="Proteomes" id="UP000231279"/>
    </source>
</evidence>
<evidence type="ECO:0000313" key="8">
    <source>
        <dbReference type="EMBL" id="PIN12997.1"/>
    </source>
</evidence>
<feature type="compositionally biased region" description="Basic residues" evidence="6">
    <location>
        <begin position="2378"/>
        <end position="2397"/>
    </location>
</feature>
<proteinExistence type="predicted"/>
<keyword evidence="3 5" id="KW-0347">Helicase</keyword>
<name>A0A2G9H650_9LAMI</name>
<evidence type="ECO:0000256" key="5">
    <source>
        <dbReference type="PROSITE-ProRule" id="PRU00560"/>
    </source>
</evidence>
<gene>
    <name evidence="8" type="ORF">CDL12_14387</name>
</gene>
<dbReference type="GO" id="GO:0016787">
    <property type="term" value="F:hydrolase activity"/>
    <property type="evidence" value="ECO:0007669"/>
    <property type="project" value="UniProtKB-UniRule"/>
</dbReference>
<dbReference type="GO" id="GO:0005524">
    <property type="term" value="F:ATP binding"/>
    <property type="evidence" value="ECO:0007669"/>
    <property type="project" value="UniProtKB-UniRule"/>
</dbReference>
<dbReference type="EC" id="3.6.4.13" evidence="8"/>